<evidence type="ECO:0000256" key="23">
    <source>
        <dbReference type="SAM" id="Phobius"/>
    </source>
</evidence>
<keyword evidence="19" id="KW-0624">Polysaccharide degradation</keyword>
<keyword evidence="15" id="KW-0119">Carbohydrate metabolism</keyword>
<protein>
    <recommendedName>
        <fullName evidence="20">chitin deacetylase</fullName>
        <ecNumber evidence="20">3.5.1.41</ecNumber>
    </recommendedName>
</protein>
<evidence type="ECO:0000256" key="6">
    <source>
        <dbReference type="ARBA" id="ARBA00022512"/>
    </source>
</evidence>
<comment type="catalytic activity">
    <reaction evidence="21">
        <text>[(1-&gt;4)-N-acetyl-beta-D-glucosaminyl](n) + n H2O = chitosan + n acetate</text>
        <dbReference type="Rhea" id="RHEA:10464"/>
        <dbReference type="Rhea" id="RHEA-COMP:9593"/>
        <dbReference type="Rhea" id="RHEA-COMP:9597"/>
        <dbReference type="ChEBI" id="CHEBI:15377"/>
        <dbReference type="ChEBI" id="CHEBI:17029"/>
        <dbReference type="ChEBI" id="CHEBI:30089"/>
        <dbReference type="ChEBI" id="CHEBI:57704"/>
        <dbReference type="EC" id="3.5.1.41"/>
    </reaction>
    <physiologicalReaction direction="left-to-right" evidence="21">
        <dbReference type="Rhea" id="RHEA:10465"/>
    </physiologicalReaction>
</comment>
<evidence type="ECO:0000256" key="19">
    <source>
        <dbReference type="ARBA" id="ARBA00023326"/>
    </source>
</evidence>
<dbReference type="GO" id="GO:0071555">
    <property type="term" value="P:cell wall organization"/>
    <property type="evidence" value="ECO:0007669"/>
    <property type="project" value="UniProtKB-KW"/>
</dbReference>
<dbReference type="GO" id="GO:0005886">
    <property type="term" value="C:plasma membrane"/>
    <property type="evidence" value="ECO:0007669"/>
    <property type="project" value="UniProtKB-SubCell"/>
</dbReference>
<evidence type="ECO:0000256" key="11">
    <source>
        <dbReference type="ARBA" id="ARBA00022801"/>
    </source>
</evidence>
<keyword evidence="23" id="KW-1133">Transmembrane helix</keyword>
<evidence type="ECO:0000256" key="14">
    <source>
        <dbReference type="ARBA" id="ARBA00023180"/>
    </source>
</evidence>
<evidence type="ECO:0000256" key="5">
    <source>
        <dbReference type="ARBA" id="ARBA00022475"/>
    </source>
</evidence>
<dbReference type="GO" id="GO:0000272">
    <property type="term" value="P:polysaccharide catabolic process"/>
    <property type="evidence" value="ECO:0007669"/>
    <property type="project" value="UniProtKB-KW"/>
</dbReference>
<keyword evidence="11" id="KW-0378">Hydrolase</keyword>
<reference evidence="25 26" key="1">
    <citation type="journal article" date="2016" name="Mol. Biol. Evol.">
        <title>Comparative Genomics of Early-Diverging Mushroom-Forming Fungi Provides Insights into the Origins of Lignocellulose Decay Capabilities.</title>
        <authorList>
            <person name="Nagy L.G."/>
            <person name="Riley R."/>
            <person name="Tritt A."/>
            <person name="Adam C."/>
            <person name="Daum C."/>
            <person name="Floudas D."/>
            <person name="Sun H."/>
            <person name="Yadav J.S."/>
            <person name="Pangilinan J."/>
            <person name="Larsson K.H."/>
            <person name="Matsuura K."/>
            <person name="Barry K."/>
            <person name="Labutti K."/>
            <person name="Kuo R."/>
            <person name="Ohm R.A."/>
            <person name="Bhattacharya S.S."/>
            <person name="Shirouzu T."/>
            <person name="Yoshinaga Y."/>
            <person name="Martin F.M."/>
            <person name="Grigoriev I.V."/>
            <person name="Hibbett D.S."/>
        </authorList>
    </citation>
    <scope>NUCLEOTIDE SEQUENCE [LARGE SCALE GENOMIC DNA]</scope>
    <source>
        <strain evidence="25 26">CBS 109695</strain>
    </source>
</reference>
<keyword evidence="6" id="KW-0134">Cell wall</keyword>
<dbReference type="GO" id="GO:0098552">
    <property type="term" value="C:side of membrane"/>
    <property type="evidence" value="ECO:0007669"/>
    <property type="project" value="UniProtKB-KW"/>
</dbReference>
<comment type="similarity">
    <text evidence="4">Belongs to the polysaccharide deacetylase family.</text>
</comment>
<dbReference type="Gene3D" id="3.20.20.370">
    <property type="entry name" value="Glycoside hydrolase/deacetylase"/>
    <property type="match status" value="1"/>
</dbReference>
<evidence type="ECO:0000256" key="13">
    <source>
        <dbReference type="ARBA" id="ARBA00023136"/>
    </source>
</evidence>
<keyword evidence="13 23" id="KW-0472">Membrane</keyword>
<evidence type="ECO:0000256" key="7">
    <source>
        <dbReference type="ARBA" id="ARBA00022525"/>
    </source>
</evidence>
<keyword evidence="12" id="KW-0146">Chitin degradation</keyword>
<keyword evidence="9" id="KW-0479">Metal-binding</keyword>
<keyword evidence="14" id="KW-0325">Glycoprotein</keyword>
<dbReference type="InterPro" id="IPR002509">
    <property type="entry name" value="NODB_dom"/>
</dbReference>
<keyword evidence="16" id="KW-0170">Cobalt</keyword>
<feature type="region of interest" description="Disordered" evidence="22">
    <location>
        <begin position="349"/>
        <end position="377"/>
    </location>
</feature>
<keyword evidence="23" id="KW-0812">Transmembrane</keyword>
<evidence type="ECO:0000256" key="4">
    <source>
        <dbReference type="ARBA" id="ARBA00010973"/>
    </source>
</evidence>
<dbReference type="OrthoDB" id="407355at2759"/>
<proteinExistence type="inferred from homology"/>
<comment type="cofactor">
    <cofactor evidence="1">
        <name>Co(2+)</name>
        <dbReference type="ChEBI" id="CHEBI:48828"/>
    </cofactor>
</comment>
<dbReference type="PANTHER" id="PTHR10587">
    <property type="entry name" value="GLYCOSYL TRANSFERASE-RELATED"/>
    <property type="match status" value="1"/>
</dbReference>
<keyword evidence="5" id="KW-1003">Cell membrane</keyword>
<evidence type="ECO:0000256" key="21">
    <source>
        <dbReference type="ARBA" id="ARBA00048494"/>
    </source>
</evidence>
<evidence type="ECO:0000256" key="16">
    <source>
        <dbReference type="ARBA" id="ARBA00023285"/>
    </source>
</evidence>
<evidence type="ECO:0000256" key="20">
    <source>
        <dbReference type="ARBA" id="ARBA00024056"/>
    </source>
</evidence>
<dbReference type="PROSITE" id="PS51677">
    <property type="entry name" value="NODB"/>
    <property type="match status" value="1"/>
</dbReference>
<dbReference type="AlphaFoldDB" id="A0A166HUY3"/>
<evidence type="ECO:0000256" key="9">
    <source>
        <dbReference type="ARBA" id="ARBA00022723"/>
    </source>
</evidence>
<dbReference type="FunFam" id="3.20.20.370:FF:000004">
    <property type="entry name" value="Related to Chitin deacetylase"/>
    <property type="match status" value="1"/>
</dbReference>
<dbReference type="EC" id="3.5.1.41" evidence="20"/>
<dbReference type="EMBL" id="KV417565">
    <property type="protein sequence ID" value="KZP19263.1"/>
    <property type="molecule type" value="Genomic_DNA"/>
</dbReference>
<evidence type="ECO:0000256" key="12">
    <source>
        <dbReference type="ARBA" id="ARBA00023024"/>
    </source>
</evidence>
<name>A0A166HUY3_9AGAM</name>
<gene>
    <name evidence="25" type="ORF">FIBSPDRAFT_862898</name>
</gene>
<dbReference type="PANTHER" id="PTHR10587:SF98">
    <property type="entry name" value="CHITIN DEACETYLASE"/>
    <property type="match status" value="1"/>
</dbReference>
<keyword evidence="10" id="KW-0732">Signal</keyword>
<evidence type="ECO:0000259" key="24">
    <source>
        <dbReference type="PROSITE" id="PS51677"/>
    </source>
</evidence>
<dbReference type="GO" id="GO:0006032">
    <property type="term" value="P:chitin catabolic process"/>
    <property type="evidence" value="ECO:0007669"/>
    <property type="project" value="UniProtKB-KW"/>
</dbReference>
<evidence type="ECO:0000256" key="22">
    <source>
        <dbReference type="SAM" id="MobiDB-lite"/>
    </source>
</evidence>
<keyword evidence="17" id="KW-0449">Lipoprotein</keyword>
<dbReference type="InterPro" id="IPR011330">
    <property type="entry name" value="Glyco_hydro/deAcase_b/a-brl"/>
</dbReference>
<accession>A0A166HUY3</accession>
<dbReference type="STRING" id="436010.A0A166HUY3"/>
<dbReference type="InterPro" id="IPR050248">
    <property type="entry name" value="Polysacc_deacetylase_ArnD"/>
</dbReference>
<dbReference type="GO" id="GO:0004099">
    <property type="term" value="F:chitin deacetylase activity"/>
    <property type="evidence" value="ECO:0007669"/>
    <property type="project" value="UniProtKB-EC"/>
</dbReference>
<evidence type="ECO:0000256" key="18">
    <source>
        <dbReference type="ARBA" id="ARBA00023316"/>
    </source>
</evidence>
<keyword evidence="18" id="KW-0961">Cell wall biogenesis/degradation</keyword>
<comment type="subcellular location">
    <subcellularLocation>
        <location evidence="3">Cell membrane</location>
        <topology evidence="3">Lipid-anchor</topology>
        <topology evidence="3">GPI-anchor</topology>
    </subcellularLocation>
    <subcellularLocation>
        <location evidence="2">Secreted</location>
        <location evidence="2">Cell wall</location>
    </subcellularLocation>
</comment>
<evidence type="ECO:0000256" key="10">
    <source>
        <dbReference type="ARBA" id="ARBA00022729"/>
    </source>
</evidence>
<sequence length="405" mass="43516">MVNGAILPRTAGLNRTTEAQEAAITDPKTECSPYTYEPVAKTAKLFPANWGIAKIMPNDTEALAAYNAILPKIPTNIKVKGKPTDSETGTKYTDADPDCWWTYSECTTPKLAGLPNDIINVPEPNTLGYGFDDGPYCSHNEFYNFLTAQNQKATMFYIGSNVQSYPLEAQRAVVDGHEICSHTWSHQYSTALTNEQMFAELWYTNKMIKLATGVTPTCWRPPYGDIDDRVRSIAHAMNLTAILWTYDTNDWSYGDVPGVTTGKIDNNYNALIKKQQAGAFNTQGTIVLTHEVTNFTMSEAIKYHPLLAASFSHMVPVGVAYNWTQPYAETNYSQPSFAQYVAGTTQINGSTSTSSTSGTATGTGAAASSSAASGGNSSGAVSHTPAVGVLVAMLAAVGGALIAMA</sequence>
<dbReference type="SUPFAM" id="SSF88713">
    <property type="entry name" value="Glycoside hydrolase/deacetylase"/>
    <property type="match status" value="1"/>
</dbReference>
<feature type="domain" description="NodB homology" evidence="24">
    <location>
        <begin position="125"/>
        <end position="322"/>
    </location>
</feature>
<evidence type="ECO:0000256" key="8">
    <source>
        <dbReference type="ARBA" id="ARBA00022622"/>
    </source>
</evidence>
<dbReference type="GO" id="GO:0046872">
    <property type="term" value="F:metal ion binding"/>
    <property type="evidence" value="ECO:0007669"/>
    <property type="project" value="UniProtKB-KW"/>
</dbReference>
<organism evidence="25 26">
    <name type="scientific">Athelia psychrophila</name>
    <dbReference type="NCBI Taxonomy" id="1759441"/>
    <lineage>
        <taxon>Eukaryota</taxon>
        <taxon>Fungi</taxon>
        <taxon>Dikarya</taxon>
        <taxon>Basidiomycota</taxon>
        <taxon>Agaricomycotina</taxon>
        <taxon>Agaricomycetes</taxon>
        <taxon>Agaricomycetidae</taxon>
        <taxon>Atheliales</taxon>
        <taxon>Atheliaceae</taxon>
        <taxon>Athelia</taxon>
    </lineage>
</organism>
<evidence type="ECO:0000256" key="2">
    <source>
        <dbReference type="ARBA" id="ARBA00004191"/>
    </source>
</evidence>
<evidence type="ECO:0000313" key="26">
    <source>
        <dbReference type="Proteomes" id="UP000076532"/>
    </source>
</evidence>
<dbReference type="Pfam" id="PF01522">
    <property type="entry name" value="Polysacc_deac_1"/>
    <property type="match status" value="1"/>
</dbReference>
<keyword evidence="8" id="KW-0336">GPI-anchor</keyword>
<keyword evidence="26" id="KW-1185">Reference proteome</keyword>
<evidence type="ECO:0000256" key="1">
    <source>
        <dbReference type="ARBA" id="ARBA00001941"/>
    </source>
</evidence>
<evidence type="ECO:0000313" key="25">
    <source>
        <dbReference type="EMBL" id="KZP19263.1"/>
    </source>
</evidence>
<evidence type="ECO:0000256" key="3">
    <source>
        <dbReference type="ARBA" id="ARBA00004609"/>
    </source>
</evidence>
<feature type="transmembrane region" description="Helical" evidence="23">
    <location>
        <begin position="386"/>
        <end position="404"/>
    </location>
</feature>
<evidence type="ECO:0000256" key="17">
    <source>
        <dbReference type="ARBA" id="ARBA00023288"/>
    </source>
</evidence>
<keyword evidence="7" id="KW-0964">Secreted</keyword>
<dbReference type="GO" id="GO:0009272">
    <property type="term" value="P:fungal-type cell wall biogenesis"/>
    <property type="evidence" value="ECO:0007669"/>
    <property type="project" value="UniProtKB-ARBA"/>
</dbReference>
<evidence type="ECO:0000256" key="15">
    <source>
        <dbReference type="ARBA" id="ARBA00023277"/>
    </source>
</evidence>
<dbReference type="Proteomes" id="UP000076532">
    <property type="component" value="Unassembled WGS sequence"/>
</dbReference>